<name>A0A562D2N7_9GAMM</name>
<accession>A0A562D2N7</accession>
<protein>
    <submittedName>
        <fullName evidence="2">Uncharacterized protein DUF4166</fullName>
    </submittedName>
</protein>
<feature type="domain" description="DUF4166" evidence="1">
    <location>
        <begin position="31"/>
        <end position="187"/>
    </location>
</feature>
<reference evidence="2 3" key="1">
    <citation type="submission" date="2019-07" db="EMBL/GenBank/DDBJ databases">
        <title>Genome sequencing of lignin-degrading bacterial isolates.</title>
        <authorList>
            <person name="Gladden J."/>
        </authorList>
    </citation>
    <scope>NUCLEOTIDE SEQUENCE [LARGE SCALE GENOMIC DNA]</scope>
    <source>
        <strain evidence="2 3">J19</strain>
    </source>
</reference>
<dbReference type="OrthoDB" id="528778at2"/>
<sequence length="195" mass="21726">MSGAAPRPFSLSTAAEPTVFQQLLGAPFFNLPPSLRRLHSIRGQDAFAGEVDIERGRGLLARLCGRLAGMPPAMQAAPLRVEFSADPRSETWRRQFGSHRLATRLRCRKGLLAERLGPLQFRFAVHAAEGTIYWNVARVRLLGVLPLPARLFQRVRCREWEQDGRYHFHVEAALPLAGPVIAYHGWLEPAADEAG</sequence>
<dbReference type="EMBL" id="VLJS01000110">
    <property type="protein sequence ID" value="TWH03840.1"/>
    <property type="molecule type" value="Genomic_DNA"/>
</dbReference>
<dbReference type="Proteomes" id="UP000321583">
    <property type="component" value="Unassembled WGS sequence"/>
</dbReference>
<evidence type="ECO:0000313" key="3">
    <source>
        <dbReference type="Proteomes" id="UP000321583"/>
    </source>
</evidence>
<dbReference type="InterPro" id="IPR025311">
    <property type="entry name" value="DUF4166"/>
</dbReference>
<organism evidence="2 3">
    <name type="scientific">Pseudoxanthomonas taiwanensis J19</name>
    <dbReference type="NCBI Taxonomy" id="935569"/>
    <lineage>
        <taxon>Bacteria</taxon>
        <taxon>Pseudomonadati</taxon>
        <taxon>Pseudomonadota</taxon>
        <taxon>Gammaproteobacteria</taxon>
        <taxon>Lysobacterales</taxon>
        <taxon>Lysobacteraceae</taxon>
        <taxon>Pseudoxanthomonas</taxon>
    </lineage>
</organism>
<dbReference type="Pfam" id="PF13761">
    <property type="entry name" value="DUF4166"/>
    <property type="match status" value="1"/>
</dbReference>
<comment type="caution">
    <text evidence="2">The sequence shown here is derived from an EMBL/GenBank/DDBJ whole genome shotgun (WGS) entry which is preliminary data.</text>
</comment>
<proteinExistence type="predicted"/>
<gene>
    <name evidence="2" type="ORF">L613_007700000050</name>
</gene>
<evidence type="ECO:0000259" key="1">
    <source>
        <dbReference type="Pfam" id="PF13761"/>
    </source>
</evidence>
<keyword evidence="3" id="KW-1185">Reference proteome</keyword>
<dbReference type="AlphaFoldDB" id="A0A562D2N7"/>
<evidence type="ECO:0000313" key="2">
    <source>
        <dbReference type="EMBL" id="TWH03840.1"/>
    </source>
</evidence>
<dbReference type="RefSeq" id="WP_051403626.1">
    <property type="nucleotide sequence ID" value="NZ_VLJS01000110.1"/>
</dbReference>